<keyword evidence="5 6" id="KW-0472">Membrane</keyword>
<reference evidence="8" key="1">
    <citation type="submission" date="2012-10" db="EMBL/GenBank/DDBJ databases">
        <title>The complete genome sequence of Streptomyces collinus Tu 365.</title>
        <authorList>
            <person name="Ruckert C."/>
            <person name="Szczepanowski R."/>
            <person name="Goesmann A."/>
            <person name="Pross E.K."/>
            <person name="Musiol E.M."/>
            <person name="Blin K."/>
            <person name="Wohlleben W."/>
            <person name="Puhler A."/>
            <person name="Weber T."/>
            <person name="Kalinowski J."/>
        </authorList>
    </citation>
    <scope>NUCLEOTIDE SEQUENCE [LARGE SCALE GENOMIC DNA]</scope>
    <source>
        <strain evidence="8">DSM 40733 / Tue 365</strain>
    </source>
</reference>
<evidence type="ECO:0000256" key="5">
    <source>
        <dbReference type="ARBA" id="ARBA00023136"/>
    </source>
</evidence>
<dbReference type="Proteomes" id="UP000015423">
    <property type="component" value="Chromosome"/>
</dbReference>
<evidence type="ECO:0000256" key="4">
    <source>
        <dbReference type="ARBA" id="ARBA00022989"/>
    </source>
</evidence>
<dbReference type="GO" id="GO:0016020">
    <property type="term" value="C:membrane"/>
    <property type="evidence" value="ECO:0007669"/>
    <property type="project" value="UniProtKB-SubCell"/>
</dbReference>
<feature type="transmembrane region" description="Helical" evidence="6">
    <location>
        <begin position="183"/>
        <end position="204"/>
    </location>
</feature>
<dbReference type="STRING" id="1214242.B446_31400"/>
<dbReference type="EMBL" id="CP006259">
    <property type="protein sequence ID" value="AGS73084.1"/>
    <property type="molecule type" value="Genomic_DNA"/>
</dbReference>
<sequence>MPPLILAFAALAALDIAGVAAGPPALEWAAKPLLAPVLAVHLWRLTGTRHAPVLAGLGLATAGDVALMLPGRAAFAAGLGFFLGAQLCWTAAFVRAGALGHLRSRRLLCAVHGAGWAAAVAVLAPALGPALGIAVAGYALALVTMALTARVLGPRAAWGGLVFLGSDLLVGLGAAGIGFPGQGVLVMVTYTLALALITMAVAAAEPGAADGVAPAPSAPRLRT</sequence>
<proteinExistence type="inferred from homology"/>
<dbReference type="KEGG" id="sci:B446_31400"/>
<keyword evidence="8" id="KW-1185">Reference proteome</keyword>
<evidence type="ECO:0000256" key="3">
    <source>
        <dbReference type="ARBA" id="ARBA00022692"/>
    </source>
</evidence>
<dbReference type="Pfam" id="PF07947">
    <property type="entry name" value="YhhN"/>
    <property type="match status" value="1"/>
</dbReference>
<dbReference type="AlphaFoldDB" id="S5VCZ2"/>
<dbReference type="eggNOG" id="COG3714">
    <property type="taxonomic scope" value="Bacteria"/>
</dbReference>
<feature type="transmembrane region" description="Helical" evidence="6">
    <location>
        <begin position="73"/>
        <end position="94"/>
    </location>
</feature>
<dbReference type="GO" id="GO:0016787">
    <property type="term" value="F:hydrolase activity"/>
    <property type="evidence" value="ECO:0007669"/>
    <property type="project" value="TreeGrafter"/>
</dbReference>
<dbReference type="PATRIC" id="fig|1214242.5.peg.6432"/>
<dbReference type="HOGENOM" id="CLU_079086_5_1_11"/>
<keyword evidence="3 6" id="KW-0812">Transmembrane</keyword>
<dbReference type="PANTHER" id="PTHR31885">
    <property type="entry name" value="GH04784P"/>
    <property type="match status" value="1"/>
</dbReference>
<organism evidence="7 8">
    <name type="scientific">Streptomyces collinus (strain DSM 40733 / Tue 365)</name>
    <dbReference type="NCBI Taxonomy" id="1214242"/>
    <lineage>
        <taxon>Bacteria</taxon>
        <taxon>Bacillati</taxon>
        <taxon>Actinomycetota</taxon>
        <taxon>Actinomycetes</taxon>
        <taxon>Kitasatosporales</taxon>
        <taxon>Streptomycetaceae</taxon>
        <taxon>Streptomyces</taxon>
    </lineage>
</organism>
<feature type="transmembrane region" description="Helical" evidence="6">
    <location>
        <begin position="130"/>
        <end position="149"/>
    </location>
</feature>
<keyword evidence="4 6" id="KW-1133">Transmembrane helix</keyword>
<evidence type="ECO:0000256" key="2">
    <source>
        <dbReference type="ARBA" id="ARBA00007375"/>
    </source>
</evidence>
<comment type="subcellular location">
    <subcellularLocation>
        <location evidence="1">Membrane</location>
        <topology evidence="1">Multi-pass membrane protein</topology>
    </subcellularLocation>
</comment>
<dbReference type="PANTHER" id="PTHR31885:SF6">
    <property type="entry name" value="GH04784P"/>
    <property type="match status" value="1"/>
</dbReference>
<gene>
    <name evidence="7" type="ORF">B446_31400</name>
</gene>
<dbReference type="InterPro" id="IPR012506">
    <property type="entry name" value="TMEM86B-like"/>
</dbReference>
<feature type="transmembrane region" description="Helical" evidence="6">
    <location>
        <begin position="156"/>
        <end position="177"/>
    </location>
</feature>
<evidence type="ECO:0000313" key="7">
    <source>
        <dbReference type="EMBL" id="AGS73084.1"/>
    </source>
</evidence>
<evidence type="ECO:0000313" key="8">
    <source>
        <dbReference type="Proteomes" id="UP000015423"/>
    </source>
</evidence>
<evidence type="ECO:0000256" key="6">
    <source>
        <dbReference type="SAM" id="Phobius"/>
    </source>
</evidence>
<protein>
    <submittedName>
        <fullName evidence="7">Yhhn family protein</fullName>
    </submittedName>
</protein>
<reference evidence="7 8" key="2">
    <citation type="journal article" date="2013" name="J. Biotechnol.">
        <title>Complete genome sequence of the kirromycin producer Streptomyces collinus Tu 365 consisting of a linear chromosome and two linear plasmids.</title>
        <authorList>
            <person name="Ruckert C."/>
            <person name="Szczepanowski R."/>
            <person name="Albersmeier A."/>
            <person name="Goesmann A."/>
            <person name="Iftime D."/>
            <person name="Musiol E.M."/>
            <person name="Blin K."/>
            <person name="Wohlleben W."/>
            <person name="Puhler A."/>
            <person name="Kalinowski J."/>
            <person name="Weber T."/>
        </authorList>
    </citation>
    <scope>NUCLEOTIDE SEQUENCE [LARGE SCALE GENOMIC DNA]</scope>
    <source>
        <strain evidence="8">DSM 40733 / Tue 365</strain>
    </source>
</reference>
<evidence type="ECO:0000256" key="1">
    <source>
        <dbReference type="ARBA" id="ARBA00004141"/>
    </source>
</evidence>
<accession>S5VCZ2</accession>
<name>S5VCZ2_STRC3</name>
<comment type="similarity">
    <text evidence="2">Belongs to the TMEM86 family.</text>
</comment>
<dbReference type="RefSeq" id="WP_020943494.1">
    <property type="nucleotide sequence ID" value="NC_021985.1"/>
</dbReference>